<dbReference type="GeneID" id="72714603"/>
<dbReference type="EMBL" id="AOJO01000005">
    <property type="protein sequence ID" value="ELZ61606.1"/>
    <property type="molecule type" value="Genomic_DNA"/>
</dbReference>
<dbReference type="GO" id="GO:0008757">
    <property type="term" value="F:S-adenosylmethionine-dependent methyltransferase activity"/>
    <property type="evidence" value="ECO:0007669"/>
    <property type="project" value="InterPro"/>
</dbReference>
<comment type="caution">
    <text evidence="1">The sequence shown here is derived from an EMBL/GenBank/DDBJ whole genome shotgun (WGS) entry which is preliminary data.</text>
</comment>
<dbReference type="PANTHER" id="PTHR43861">
    <property type="entry name" value="TRANS-ACONITATE 2-METHYLTRANSFERASE-RELATED"/>
    <property type="match status" value="1"/>
</dbReference>
<dbReference type="RefSeq" id="WP_008580991.1">
    <property type="nucleotide sequence ID" value="NZ_AOJO01000005.1"/>
</dbReference>
<name>M0FNJ9_9EURY</name>
<dbReference type="Pfam" id="PF05401">
    <property type="entry name" value="NodS"/>
    <property type="match status" value="1"/>
</dbReference>
<proteinExistence type="predicted"/>
<dbReference type="GO" id="GO:0009312">
    <property type="term" value="P:oligosaccharide biosynthetic process"/>
    <property type="evidence" value="ECO:0007669"/>
    <property type="project" value="InterPro"/>
</dbReference>
<dbReference type="Proteomes" id="UP000011689">
    <property type="component" value="Unassembled WGS sequence"/>
</dbReference>
<dbReference type="AlphaFoldDB" id="M0FNJ9"/>
<dbReference type="Gene3D" id="3.40.50.150">
    <property type="entry name" value="Vaccinia Virus protein VP39"/>
    <property type="match status" value="1"/>
</dbReference>
<protein>
    <submittedName>
        <fullName evidence="1">Type 11 methyltransferase</fullName>
    </submittedName>
</protein>
<dbReference type="InterPro" id="IPR029063">
    <property type="entry name" value="SAM-dependent_MTases_sf"/>
</dbReference>
<sequence>MTDYSQDHFNELYSEGERDPWKYFESEYEQQKYDRTLRWALDRKEPEAVTDILELGCGNGAFTEKLVSAFPNADILGVDISEEALDKARNAAPEADFICGDMFEVIQGLERKYDLIFASECLYYLTDMYTIQEFRDFVDLATNLLSNGYLLSANIHREPSEENSVEDRETMAILQTTLETSFDIVGQNTYTEKKRTEGRTREYEYQIWAFE</sequence>
<dbReference type="SUPFAM" id="SSF53335">
    <property type="entry name" value="S-adenosyl-L-methionine-dependent methyltransferases"/>
    <property type="match status" value="1"/>
</dbReference>
<keyword evidence="1" id="KW-0489">Methyltransferase</keyword>
<evidence type="ECO:0000313" key="1">
    <source>
        <dbReference type="EMBL" id="ELZ61606.1"/>
    </source>
</evidence>
<reference evidence="1 2" key="1">
    <citation type="journal article" date="2014" name="PLoS Genet.">
        <title>Phylogenetically driven sequencing of extremely halophilic archaea reveals strategies for static and dynamic osmo-response.</title>
        <authorList>
            <person name="Becker E.A."/>
            <person name="Seitzer P.M."/>
            <person name="Tritt A."/>
            <person name="Larsen D."/>
            <person name="Krusor M."/>
            <person name="Yao A.I."/>
            <person name="Wu D."/>
            <person name="Madern D."/>
            <person name="Eisen J.A."/>
            <person name="Darling A.E."/>
            <person name="Facciotti M.T."/>
        </authorList>
    </citation>
    <scope>NUCLEOTIDE SEQUENCE [LARGE SCALE GENOMIC DNA]</scope>
    <source>
        <strain evidence="1 2">ATCC 700873</strain>
    </source>
</reference>
<dbReference type="STRING" id="1227481.C467_01196"/>
<evidence type="ECO:0000313" key="2">
    <source>
        <dbReference type="Proteomes" id="UP000011689"/>
    </source>
</evidence>
<dbReference type="CDD" id="cd02440">
    <property type="entry name" value="AdoMet_MTases"/>
    <property type="match status" value="1"/>
</dbReference>
<keyword evidence="1" id="KW-0808">Transferase</keyword>
<accession>M0FNJ9</accession>
<keyword evidence="2" id="KW-1185">Reference proteome</keyword>
<dbReference type="OrthoDB" id="6243at2157"/>
<gene>
    <name evidence="1" type="ORF">C467_01196</name>
</gene>
<organism evidence="1 2">
    <name type="scientific">Halorubrum hochstenium ATCC 700873</name>
    <dbReference type="NCBI Taxonomy" id="1227481"/>
    <lineage>
        <taxon>Archaea</taxon>
        <taxon>Methanobacteriati</taxon>
        <taxon>Methanobacteriota</taxon>
        <taxon>Stenosarchaea group</taxon>
        <taxon>Halobacteria</taxon>
        <taxon>Halobacteriales</taxon>
        <taxon>Haloferacaceae</taxon>
        <taxon>Halorubrum</taxon>
    </lineage>
</organism>
<dbReference type="GO" id="GO:0032259">
    <property type="term" value="P:methylation"/>
    <property type="evidence" value="ECO:0007669"/>
    <property type="project" value="UniProtKB-KW"/>
</dbReference>
<dbReference type="PANTHER" id="PTHR43861:SF1">
    <property type="entry name" value="TRANS-ACONITATE 2-METHYLTRANSFERASE"/>
    <property type="match status" value="1"/>
</dbReference>
<dbReference type="InterPro" id="IPR008715">
    <property type="entry name" value="SAM-MeTfrase_NodS-like"/>
</dbReference>